<feature type="region of interest" description="Disordered" evidence="1">
    <location>
        <begin position="172"/>
        <end position="234"/>
    </location>
</feature>
<protein>
    <submittedName>
        <fullName evidence="2">Uncharacterized protein</fullName>
    </submittedName>
</protein>
<evidence type="ECO:0000313" key="3">
    <source>
        <dbReference type="Proteomes" id="UP000268093"/>
    </source>
</evidence>
<accession>A0A433D4L4</accession>
<sequence>MLLGHKSCDQFNKNAIAPMREFFALFQAMDATDERYPGHAAVIAYFRDVDSVDCTYAKFLHALRDVILESPPFTEDWSGLDGTWYRRYARLAKEPSAHLPMKLFFEDIIRERKQRINIAQNTENDRSNRSPLRQTYASRLRKRDDIQRSKAAPAARNAKEELVALEDKWENELEASEDGDEKSDSDSDDSNPFKDMSLPRSKAGTAPADYSYKPKEGRREKMLQKEPEKYPAPSDRAALSYFKDNEPTEWTYRGNAPSPDEVELLTRLLNGDPSEIVAHYTKIYSKPSTRWHALRRDLELLSKSTSFTLTTRLKATKLLETWKVMLNYFISRLDKNRVHTRECASPCMGWFEENWVKQCTSGSAPRLVLEVRLRSSWAKIAKTNLRKEVELAEVDHQIRRISKERELITEEQQKTAAQTTAKQMAQYQQLFIERTEKLRHTQMAEISSIEPTTNYSEEEYENEVEREEYVNEVLVLGIRKFRKALDYDEGLEPDEIDRGNAYHVNEMKTADKEHVKEIKRGPSKLSEANHKEIEETYKSMNRQNMWKLSSGRFVEEELFRLGKDLEFEHSVHSFIVDVDDEIIKRHFSEEELHEIDYTPSPQVPELSDKITTYLSKFINKTDLNEIRSIIKEEYLARNYDREKHYDIDYILYVLYTLVREIENKNLKGANLENWYNCHIWNAIVDQGFGNLDGISVVRGESASVATGIRKNMQRQIMERRKMGYRCDWILRSAGNGDRDEFGVGEAGKERVDEFGTKFLRETCVKLPKTLKDMLVKLMKKVNWEKELCAKIQTIGIIHAGLMMMVVYLDNLQGYVCRIRRGKRMDVPDVAENFPSILTLLASILNAKAAVRETIKAIQSRGPSIQMFKDAGLRKRPPIKDHVMPCMSTPKKAKVAKVALPSHPH</sequence>
<feature type="compositionally biased region" description="Basic and acidic residues" evidence="1">
    <location>
        <begin position="212"/>
        <end position="229"/>
    </location>
</feature>
<comment type="caution">
    <text evidence="2">The sequence shown here is derived from an EMBL/GenBank/DDBJ whole genome shotgun (WGS) entry which is preliminary data.</text>
</comment>
<gene>
    <name evidence="2" type="ORF">BC936DRAFT_147815</name>
</gene>
<feature type="region of interest" description="Disordered" evidence="1">
    <location>
        <begin position="119"/>
        <end position="159"/>
    </location>
</feature>
<dbReference type="AlphaFoldDB" id="A0A433D4L4"/>
<feature type="compositionally biased region" description="Acidic residues" evidence="1">
    <location>
        <begin position="172"/>
        <end position="189"/>
    </location>
</feature>
<evidence type="ECO:0000313" key="2">
    <source>
        <dbReference type="EMBL" id="RUP45723.1"/>
    </source>
</evidence>
<evidence type="ECO:0000256" key="1">
    <source>
        <dbReference type="SAM" id="MobiDB-lite"/>
    </source>
</evidence>
<proteinExistence type="predicted"/>
<dbReference type="EMBL" id="RBNI01006868">
    <property type="protein sequence ID" value="RUP45723.1"/>
    <property type="molecule type" value="Genomic_DNA"/>
</dbReference>
<dbReference type="Proteomes" id="UP000268093">
    <property type="component" value="Unassembled WGS sequence"/>
</dbReference>
<keyword evidence="3" id="KW-1185">Reference proteome</keyword>
<reference evidence="2 3" key="1">
    <citation type="journal article" date="2018" name="New Phytol.">
        <title>Phylogenomics of Endogonaceae and evolution of mycorrhizas within Mucoromycota.</title>
        <authorList>
            <person name="Chang Y."/>
            <person name="Desiro A."/>
            <person name="Na H."/>
            <person name="Sandor L."/>
            <person name="Lipzen A."/>
            <person name="Clum A."/>
            <person name="Barry K."/>
            <person name="Grigoriev I.V."/>
            <person name="Martin F.M."/>
            <person name="Stajich J.E."/>
            <person name="Smith M.E."/>
            <person name="Bonito G."/>
            <person name="Spatafora J.W."/>
        </authorList>
    </citation>
    <scope>NUCLEOTIDE SEQUENCE [LARGE SCALE GENOMIC DNA]</scope>
    <source>
        <strain evidence="2 3">GMNB39</strain>
    </source>
</reference>
<organism evidence="2 3">
    <name type="scientific">Jimgerdemannia flammicorona</name>
    <dbReference type="NCBI Taxonomy" id="994334"/>
    <lineage>
        <taxon>Eukaryota</taxon>
        <taxon>Fungi</taxon>
        <taxon>Fungi incertae sedis</taxon>
        <taxon>Mucoromycota</taxon>
        <taxon>Mucoromycotina</taxon>
        <taxon>Endogonomycetes</taxon>
        <taxon>Endogonales</taxon>
        <taxon>Endogonaceae</taxon>
        <taxon>Jimgerdemannia</taxon>
    </lineage>
</organism>
<name>A0A433D4L4_9FUNG</name>
<dbReference type="OrthoDB" id="2385582at2759"/>